<sequence>MRVHHYKMLVLALFMSCITFAQQKKISGTVTDDKGLPLPGVNILIKNVNKGTQTDFDGNYSIEVNKGAVISFSFIGFNEQEIVVGDQNVINIQLSTAAAELDEVVVVGFGSVIEKKLVQSVGTVRNSAIENIPAVTAQELLQGQTSGVQFTQSSGILGAANVIRVRGVSSLNGGSQPLIVIDGVPLSDDNNTFDLGGNTGLNPIADLNPQDIESFSVLKDAAATAIWGSRGANGVILIKTKQGIRNTDTRVNLDIWSSFTNVTDVVDIFSTEQYTNYRLQRGVAGASGGIADVSEIPTGGTDFVEVATPTGFSQNYNISATGGGEKTSFFLGAGYADLEGGVLGNELKRINTRVNVDHKANSWLNLGVNLSVTNTINDRINTENSVFAPLTSSYLILPFLESRDDEGNFNTFGFVQNVEAIEALQKNRVKNTRVLGNIKADIHIAKDLVYRPSFGIDRSQIDNFLRTPEVLDASPDGGITPGGSARNFIANDNRFITDHTLSFNKNLADIHTIGAIVGISYQETTFNNIDVRSESFLSDDLINVGNGAVPTITDQNRARRSIYGAFGRVNYDYKGKYLIEGSYRRDGFSRFGENQRFGNFFSVATGWIVSEESFLQEVDEINLLKLRASYGTTGNDRIGGSFPSLGLFGDFNYNGNGGLAPVQPSNPDLTFEKSATLDLGLELGVFNNSISLNLNYFVKETTNLLLPVPVTQITGFNAINQNAGELENKGWEIGLNTRNINTKNFSWNTDFNISFIDTKVKSLPGAALSNEGRFIEGSNAQRAIEGLSTNNFYLVRYHGVNPDTGEAEFLDKEGNVTTTPNFTDDRVVVGDALPDFYGGITNTFKYKNFDLNFLMSFTYGNDIFLRGLQFLEAPSAVGSFNQSLNVLNYWRQPGDNADFPRLGSATEANLRQNSTRQLKDGSFLRMRNLTFGYTFPKNLFKKSVFNKIRVYATANNLFVLKGEKDFDGFDPEVTNNIAPLQQGETFFTAPQARQFLIGTRITF</sequence>
<comment type="subcellular location">
    <subcellularLocation>
        <location evidence="1 8">Cell outer membrane</location>
        <topology evidence="1 8">Multi-pass membrane protein</topology>
    </subcellularLocation>
</comment>
<proteinExistence type="inferred from homology"/>
<protein>
    <submittedName>
        <fullName evidence="13">SusC/RagA family TonB-linked outer membrane protein</fullName>
    </submittedName>
</protein>
<evidence type="ECO:0000256" key="2">
    <source>
        <dbReference type="ARBA" id="ARBA00022448"/>
    </source>
</evidence>
<keyword evidence="14" id="KW-1185">Reference proteome</keyword>
<dbReference type="RefSeq" id="WP_378298249.1">
    <property type="nucleotide sequence ID" value="NZ_JBHULX010000030.1"/>
</dbReference>
<organism evidence="13 14">
    <name type="scientific">Aquimarina hainanensis</name>
    <dbReference type="NCBI Taxonomy" id="1578017"/>
    <lineage>
        <taxon>Bacteria</taxon>
        <taxon>Pseudomonadati</taxon>
        <taxon>Bacteroidota</taxon>
        <taxon>Flavobacteriia</taxon>
        <taxon>Flavobacteriales</taxon>
        <taxon>Flavobacteriaceae</taxon>
        <taxon>Aquimarina</taxon>
    </lineage>
</organism>
<keyword evidence="7 8" id="KW-0998">Cell outer membrane</keyword>
<evidence type="ECO:0000259" key="12">
    <source>
        <dbReference type="Pfam" id="PF07715"/>
    </source>
</evidence>
<evidence type="ECO:0000256" key="6">
    <source>
        <dbReference type="ARBA" id="ARBA00023136"/>
    </source>
</evidence>
<dbReference type="NCBIfam" id="TIGR04057">
    <property type="entry name" value="SusC_RagA_signa"/>
    <property type="match status" value="1"/>
</dbReference>
<evidence type="ECO:0000259" key="11">
    <source>
        <dbReference type="Pfam" id="PF00593"/>
    </source>
</evidence>
<dbReference type="InterPro" id="IPR039426">
    <property type="entry name" value="TonB-dep_rcpt-like"/>
</dbReference>
<evidence type="ECO:0000256" key="4">
    <source>
        <dbReference type="ARBA" id="ARBA00022692"/>
    </source>
</evidence>
<dbReference type="InterPro" id="IPR000531">
    <property type="entry name" value="Beta-barrel_TonB"/>
</dbReference>
<dbReference type="PROSITE" id="PS52016">
    <property type="entry name" value="TONB_DEPENDENT_REC_3"/>
    <property type="match status" value="1"/>
</dbReference>
<dbReference type="Proteomes" id="UP001597459">
    <property type="component" value="Unassembled WGS sequence"/>
</dbReference>
<dbReference type="InterPro" id="IPR023996">
    <property type="entry name" value="TonB-dep_OMP_SusC/RagA"/>
</dbReference>
<dbReference type="InterPro" id="IPR012910">
    <property type="entry name" value="Plug_dom"/>
</dbReference>
<dbReference type="NCBIfam" id="TIGR04056">
    <property type="entry name" value="OMP_RagA_SusC"/>
    <property type="match status" value="1"/>
</dbReference>
<evidence type="ECO:0000256" key="3">
    <source>
        <dbReference type="ARBA" id="ARBA00022452"/>
    </source>
</evidence>
<dbReference type="Gene3D" id="2.170.130.10">
    <property type="entry name" value="TonB-dependent receptor, plug domain"/>
    <property type="match status" value="1"/>
</dbReference>
<evidence type="ECO:0000256" key="10">
    <source>
        <dbReference type="SAM" id="SignalP"/>
    </source>
</evidence>
<evidence type="ECO:0000256" key="1">
    <source>
        <dbReference type="ARBA" id="ARBA00004571"/>
    </source>
</evidence>
<evidence type="ECO:0000313" key="13">
    <source>
        <dbReference type="EMBL" id="MFD2592260.1"/>
    </source>
</evidence>
<dbReference type="EMBL" id="JBHULX010000030">
    <property type="protein sequence ID" value="MFD2592260.1"/>
    <property type="molecule type" value="Genomic_DNA"/>
</dbReference>
<dbReference type="SUPFAM" id="SSF56935">
    <property type="entry name" value="Porins"/>
    <property type="match status" value="1"/>
</dbReference>
<reference evidence="14" key="1">
    <citation type="journal article" date="2019" name="Int. J. Syst. Evol. Microbiol.">
        <title>The Global Catalogue of Microorganisms (GCM) 10K type strain sequencing project: providing services to taxonomists for standard genome sequencing and annotation.</title>
        <authorList>
            <consortium name="The Broad Institute Genomics Platform"/>
            <consortium name="The Broad Institute Genome Sequencing Center for Infectious Disease"/>
            <person name="Wu L."/>
            <person name="Ma J."/>
        </authorList>
    </citation>
    <scope>NUCLEOTIDE SEQUENCE [LARGE SCALE GENOMIC DNA]</scope>
    <source>
        <strain evidence="14">KCTC 42423</strain>
    </source>
</reference>
<evidence type="ECO:0000256" key="9">
    <source>
        <dbReference type="RuleBase" id="RU003357"/>
    </source>
</evidence>
<keyword evidence="10" id="KW-0732">Signal</keyword>
<keyword evidence="3 8" id="KW-1134">Transmembrane beta strand</keyword>
<keyword evidence="4 8" id="KW-0812">Transmembrane</keyword>
<dbReference type="Pfam" id="PF07715">
    <property type="entry name" value="Plug"/>
    <property type="match status" value="1"/>
</dbReference>
<feature type="domain" description="TonB-dependent receptor plug" evidence="12">
    <location>
        <begin position="116"/>
        <end position="235"/>
    </location>
</feature>
<accession>A0ABW5NCX7</accession>
<dbReference type="InterPro" id="IPR036942">
    <property type="entry name" value="Beta-barrel_TonB_sf"/>
</dbReference>
<dbReference type="Pfam" id="PF13715">
    <property type="entry name" value="CarbopepD_reg_2"/>
    <property type="match status" value="1"/>
</dbReference>
<evidence type="ECO:0000256" key="5">
    <source>
        <dbReference type="ARBA" id="ARBA00023077"/>
    </source>
</evidence>
<evidence type="ECO:0000256" key="7">
    <source>
        <dbReference type="ARBA" id="ARBA00023237"/>
    </source>
</evidence>
<dbReference type="Gene3D" id="2.60.40.1120">
    <property type="entry name" value="Carboxypeptidase-like, regulatory domain"/>
    <property type="match status" value="1"/>
</dbReference>
<feature type="chain" id="PRO_5045379973" evidence="10">
    <location>
        <begin position="22"/>
        <end position="1003"/>
    </location>
</feature>
<dbReference type="Gene3D" id="2.40.170.20">
    <property type="entry name" value="TonB-dependent receptor, beta-barrel domain"/>
    <property type="match status" value="1"/>
</dbReference>
<feature type="domain" description="TonB-dependent receptor-like beta-barrel" evidence="11">
    <location>
        <begin position="469"/>
        <end position="783"/>
    </location>
</feature>
<comment type="caution">
    <text evidence="13">The sequence shown here is derived from an EMBL/GenBank/DDBJ whole genome shotgun (WGS) entry which is preliminary data.</text>
</comment>
<feature type="signal peptide" evidence="10">
    <location>
        <begin position="1"/>
        <end position="21"/>
    </location>
</feature>
<dbReference type="InterPro" id="IPR008969">
    <property type="entry name" value="CarboxyPept-like_regulatory"/>
</dbReference>
<dbReference type="InterPro" id="IPR037066">
    <property type="entry name" value="Plug_dom_sf"/>
</dbReference>
<comment type="similarity">
    <text evidence="8 9">Belongs to the TonB-dependent receptor family.</text>
</comment>
<name>A0ABW5NCX7_9FLAO</name>
<dbReference type="SUPFAM" id="SSF49464">
    <property type="entry name" value="Carboxypeptidase regulatory domain-like"/>
    <property type="match status" value="1"/>
</dbReference>
<keyword evidence="5 9" id="KW-0798">TonB box</keyword>
<gene>
    <name evidence="13" type="ORF">ACFSTE_15590</name>
</gene>
<keyword evidence="6 8" id="KW-0472">Membrane</keyword>
<dbReference type="InterPro" id="IPR023997">
    <property type="entry name" value="TonB-dep_OMP_SusC/RagA_CS"/>
</dbReference>
<evidence type="ECO:0000256" key="8">
    <source>
        <dbReference type="PROSITE-ProRule" id="PRU01360"/>
    </source>
</evidence>
<dbReference type="Pfam" id="PF00593">
    <property type="entry name" value="TonB_dep_Rec_b-barrel"/>
    <property type="match status" value="1"/>
</dbReference>
<keyword evidence="2 8" id="KW-0813">Transport</keyword>
<evidence type="ECO:0000313" key="14">
    <source>
        <dbReference type="Proteomes" id="UP001597459"/>
    </source>
</evidence>